<dbReference type="Proteomes" id="UP000249169">
    <property type="component" value="Unassembled WGS sequence"/>
</dbReference>
<dbReference type="Pfam" id="PF10923">
    <property type="entry name" value="BrxC_BrxD"/>
    <property type="match status" value="1"/>
</dbReference>
<dbReference type="InterPro" id="IPR021228">
    <property type="entry name" value="BrxD"/>
</dbReference>
<dbReference type="Pfam" id="PF11697">
    <property type="entry name" value="DUF3293"/>
    <property type="match status" value="1"/>
</dbReference>
<feature type="compositionally biased region" description="Polar residues" evidence="1">
    <location>
        <begin position="1"/>
        <end position="10"/>
    </location>
</feature>
<feature type="region of interest" description="Disordered" evidence="1">
    <location>
        <begin position="1"/>
        <end position="27"/>
    </location>
</feature>
<dbReference type="InterPro" id="IPR027417">
    <property type="entry name" value="P-loop_NTPase"/>
</dbReference>
<name>A0A328C656_9DELT</name>
<dbReference type="AlphaFoldDB" id="A0A328C656"/>
<protein>
    <recommendedName>
        <fullName evidence="4">DUF3293 domain-containing protein</fullName>
    </recommendedName>
</protein>
<evidence type="ECO:0000313" key="2">
    <source>
        <dbReference type="EMBL" id="RAL21781.1"/>
    </source>
</evidence>
<dbReference type="InterPro" id="IPR021710">
    <property type="entry name" value="DUF3293"/>
</dbReference>
<keyword evidence="3" id="KW-1185">Reference proteome</keyword>
<gene>
    <name evidence="2" type="ORF">DL240_13090</name>
</gene>
<comment type="caution">
    <text evidence="2">The sequence shown here is derived from an EMBL/GenBank/DDBJ whole genome shotgun (WGS) entry which is preliminary data.</text>
</comment>
<dbReference type="EMBL" id="QHKO01000005">
    <property type="protein sequence ID" value="RAL21781.1"/>
    <property type="molecule type" value="Genomic_DNA"/>
</dbReference>
<dbReference type="SUPFAM" id="SSF52540">
    <property type="entry name" value="P-loop containing nucleoside triphosphate hydrolases"/>
    <property type="match status" value="1"/>
</dbReference>
<proteinExistence type="predicted"/>
<reference evidence="2 3" key="1">
    <citation type="submission" date="2018-05" db="EMBL/GenBank/DDBJ databases">
        <title>Lujinxingia marina gen. nov. sp. nov., a new facultative anaerobic member of the class Deltaproteobacteria, and proposal of Lujinxingaceae fam. nov.</title>
        <authorList>
            <person name="Li C.-M."/>
        </authorList>
    </citation>
    <scope>NUCLEOTIDE SEQUENCE [LARGE SCALE GENOMIC DNA]</scope>
    <source>
        <strain evidence="2 3">B210</strain>
    </source>
</reference>
<organism evidence="2 3">
    <name type="scientific">Lujinxingia litoralis</name>
    <dbReference type="NCBI Taxonomy" id="2211119"/>
    <lineage>
        <taxon>Bacteria</taxon>
        <taxon>Deltaproteobacteria</taxon>
        <taxon>Bradymonadales</taxon>
        <taxon>Lujinxingiaceae</taxon>
        <taxon>Lujinxingia</taxon>
    </lineage>
</organism>
<accession>A0A328C656</accession>
<evidence type="ECO:0008006" key="4">
    <source>
        <dbReference type="Google" id="ProtNLM"/>
    </source>
</evidence>
<evidence type="ECO:0000313" key="3">
    <source>
        <dbReference type="Proteomes" id="UP000249169"/>
    </source>
</evidence>
<sequence>MQSLIDTALTSRAPHRTRPLSPLTSPFSRLNHPRSPLTYHFTPLNHPRSPLTYHFTPLNRPLRPLTFHFTPLNRPLRPLTFHFTPLNRPLRCSPWPPRTRRPLSADAFSMRLRTALSLASSDTAAAMSSSAPHPDMLWRAYTAARYLVLTPEPRELRCDEPAGALDALPELTPETPWALITAHNPASRLCSPAQNARSHAALTHLIQERGLHHRPTRALDPQGDWPPEEGFLIYPLAPDDALHLARRFGQNAALIGTGTGPVTLLDCRPQPGTGLPPRVVEAMRLGVVPDEAVDAYTVGRHDEIARVNDDLQALTHGAGNLRVLLADYGAGKTHLLEVIARQALAQNFLVARVVLDARACSPGNPGRVYRGLIDQLTYPEHPGAARQGLTPLFERALQSPQARARFALPPLPGPDQDCGELPTPEAHLYLSCALTHFERLQHTPDPPLLDRLMRWVEGQPMGRNRDLDQALRRLKGKHRTVYSLKDYRPWARIYAYLLSGIHVLARDAGYAGLVLLFDEAERFALLSSENREHATNLFKAMAAASLGADAAPFEQDDLRHGGLGVLQTLPARYSPGQGLLALFAMTPDDQGVNALREAAPDDAFVDLNPLGPDDFELLAARVLRLYRQAHTQALPAALDQLLPRIIAGLYRHGLVTSPRQAMKFIVELLDIARHNPGALRPAVAELQGLLGAGTS</sequence>
<evidence type="ECO:0000256" key="1">
    <source>
        <dbReference type="SAM" id="MobiDB-lite"/>
    </source>
</evidence>